<reference evidence="1" key="1">
    <citation type="journal article" date="2009" name="Rice">
        <title>De Novo Next Generation Sequencing of Plant Genomes.</title>
        <authorList>
            <person name="Rounsley S."/>
            <person name="Marri P.R."/>
            <person name="Yu Y."/>
            <person name="He R."/>
            <person name="Sisneros N."/>
            <person name="Goicoechea J.L."/>
            <person name="Lee S.J."/>
            <person name="Angelova A."/>
            <person name="Kudrna D."/>
            <person name="Luo M."/>
            <person name="Affourtit J."/>
            <person name="Desany B."/>
            <person name="Knight J."/>
            <person name="Niazi F."/>
            <person name="Egholm M."/>
            <person name="Wing R.A."/>
        </authorList>
    </citation>
    <scope>NUCLEOTIDE SEQUENCE [LARGE SCALE GENOMIC DNA]</scope>
    <source>
        <strain evidence="1">cv. IRGC 105608</strain>
    </source>
</reference>
<dbReference type="PaxDb" id="65489-OBART04G23610.1"/>
<organism evidence="1">
    <name type="scientific">Oryza barthii</name>
    <dbReference type="NCBI Taxonomy" id="65489"/>
    <lineage>
        <taxon>Eukaryota</taxon>
        <taxon>Viridiplantae</taxon>
        <taxon>Streptophyta</taxon>
        <taxon>Embryophyta</taxon>
        <taxon>Tracheophyta</taxon>
        <taxon>Spermatophyta</taxon>
        <taxon>Magnoliopsida</taxon>
        <taxon>Liliopsida</taxon>
        <taxon>Poales</taxon>
        <taxon>Poaceae</taxon>
        <taxon>BOP clade</taxon>
        <taxon>Oryzoideae</taxon>
        <taxon>Oryzeae</taxon>
        <taxon>Oryzinae</taxon>
        <taxon>Oryza</taxon>
    </lineage>
</organism>
<name>A0A0D3FZL0_9ORYZ</name>
<proteinExistence type="predicted"/>
<accession>A0A0D3FZL0</accession>
<sequence>MATAHDSMGHEGGVREIEIWPVYLLGSHEHGAAPPQSHADWAENSWAGRPKRRRNLNKIIGSHAMHYTNGSPRSDVTELTLGRFIFIISDYQS</sequence>
<protein>
    <submittedName>
        <fullName evidence="1">Uncharacterized protein</fullName>
    </submittedName>
</protein>
<keyword evidence="2" id="KW-1185">Reference proteome</keyword>
<dbReference type="Gramene" id="OBART04G23610.1">
    <property type="protein sequence ID" value="OBART04G23610.1"/>
    <property type="gene ID" value="OBART04G23610"/>
</dbReference>
<dbReference type="AlphaFoldDB" id="A0A0D3FZL0"/>
<reference evidence="1" key="2">
    <citation type="submission" date="2015-03" db="UniProtKB">
        <authorList>
            <consortium name="EnsemblPlants"/>
        </authorList>
    </citation>
    <scope>IDENTIFICATION</scope>
</reference>
<dbReference type="EnsemblPlants" id="OBART04G23610.1">
    <property type="protein sequence ID" value="OBART04G23610.1"/>
    <property type="gene ID" value="OBART04G23610"/>
</dbReference>
<dbReference type="Proteomes" id="UP000026960">
    <property type="component" value="Chromosome 4"/>
</dbReference>
<evidence type="ECO:0000313" key="1">
    <source>
        <dbReference type="EnsemblPlants" id="OBART04G23610.1"/>
    </source>
</evidence>
<dbReference type="HOGENOM" id="CLU_2403217_0_0_1"/>
<evidence type="ECO:0000313" key="2">
    <source>
        <dbReference type="Proteomes" id="UP000026960"/>
    </source>
</evidence>